<accession>A0AB36RD00</accession>
<organism evidence="2 3">
    <name type="scientific">Mesorhizobium mediterraneum</name>
    <dbReference type="NCBI Taxonomy" id="43617"/>
    <lineage>
        <taxon>Bacteria</taxon>
        <taxon>Pseudomonadati</taxon>
        <taxon>Pseudomonadota</taxon>
        <taxon>Alphaproteobacteria</taxon>
        <taxon>Hyphomicrobiales</taxon>
        <taxon>Phyllobacteriaceae</taxon>
        <taxon>Mesorhizobium</taxon>
    </lineage>
</organism>
<evidence type="ECO:0000313" key="3">
    <source>
        <dbReference type="Proteomes" id="UP000216215"/>
    </source>
</evidence>
<feature type="compositionally biased region" description="Basic and acidic residues" evidence="1">
    <location>
        <begin position="12"/>
        <end position="22"/>
    </location>
</feature>
<dbReference type="EMBL" id="NPKI01000015">
    <property type="protein sequence ID" value="PAQ02227.1"/>
    <property type="molecule type" value="Genomic_DNA"/>
</dbReference>
<comment type="caution">
    <text evidence="2">The sequence shown here is derived from an EMBL/GenBank/DDBJ whole genome shotgun (WGS) entry which is preliminary data.</text>
</comment>
<name>A0AB36RD00_9HYPH</name>
<feature type="compositionally biased region" description="Basic and acidic residues" evidence="1">
    <location>
        <begin position="52"/>
        <end position="75"/>
    </location>
</feature>
<feature type="region of interest" description="Disordered" evidence="1">
    <location>
        <begin position="1"/>
        <end position="75"/>
    </location>
</feature>
<reference evidence="3" key="1">
    <citation type="submission" date="2017-08" db="EMBL/GenBank/DDBJ databases">
        <title>Mesorhizobium wenxinae sp. nov., a novel rhizobial species isolated from root nodules of chickpea (Cicer arietinum L.).</title>
        <authorList>
            <person name="Zhang J."/>
        </authorList>
    </citation>
    <scope>NUCLEOTIDE SEQUENCE [LARGE SCALE GENOMIC DNA]</scope>
    <source>
        <strain evidence="3">USDA 3392</strain>
    </source>
</reference>
<keyword evidence="3" id="KW-1185">Reference proteome</keyword>
<proteinExistence type="predicted"/>
<evidence type="ECO:0000256" key="1">
    <source>
        <dbReference type="SAM" id="MobiDB-lite"/>
    </source>
</evidence>
<dbReference type="AlphaFoldDB" id="A0AB36RD00"/>
<protein>
    <submittedName>
        <fullName evidence="2">Uncharacterized protein</fullName>
    </submittedName>
</protein>
<evidence type="ECO:0000313" key="2">
    <source>
        <dbReference type="EMBL" id="PAQ02227.1"/>
    </source>
</evidence>
<sequence length="75" mass="8426">MRGVGRSAVAAKLEHPSSEELRSATFSHKGRREGPHLAVFGPRLDSAPDFLSTRREFRDEYPSEQADRDAETSLR</sequence>
<gene>
    <name evidence="2" type="ORF">CIT25_12650</name>
</gene>
<dbReference type="Proteomes" id="UP000216215">
    <property type="component" value="Unassembled WGS sequence"/>
</dbReference>